<dbReference type="InterPro" id="IPR053214">
    <property type="entry name" value="LysM12-like"/>
</dbReference>
<dbReference type="GO" id="GO:0000272">
    <property type="term" value="P:polysaccharide catabolic process"/>
    <property type="evidence" value="ECO:0007669"/>
    <property type="project" value="UniProtKB-KW"/>
</dbReference>
<keyword evidence="11 15" id="KW-0326">Glycosidase</keyword>
<evidence type="ECO:0000256" key="8">
    <source>
        <dbReference type="ARBA" id="ARBA00023024"/>
    </source>
</evidence>
<dbReference type="SUPFAM" id="SSF51445">
    <property type="entry name" value="(Trans)glycosidases"/>
    <property type="match status" value="1"/>
</dbReference>
<evidence type="ECO:0000256" key="4">
    <source>
        <dbReference type="ARBA" id="ARBA00012729"/>
    </source>
</evidence>
<feature type="signal peptide" evidence="17">
    <location>
        <begin position="1"/>
        <end position="23"/>
    </location>
</feature>
<keyword evidence="9" id="KW-0843">Virulence</keyword>
<keyword evidence="10" id="KW-0119">Carbohydrate metabolism</keyword>
<dbReference type="PROSITE" id="PS51910">
    <property type="entry name" value="GH18_2"/>
    <property type="match status" value="1"/>
</dbReference>
<dbReference type="SUPFAM" id="SSF57016">
    <property type="entry name" value="Plant lectins/antimicrobial peptides"/>
    <property type="match status" value="1"/>
</dbReference>
<dbReference type="InterPro" id="IPR036779">
    <property type="entry name" value="LysM_dom_sf"/>
</dbReference>
<dbReference type="Gene3D" id="3.30.60.10">
    <property type="entry name" value="Endochitinase-like"/>
    <property type="match status" value="1"/>
</dbReference>
<evidence type="ECO:0000259" key="19">
    <source>
        <dbReference type="PROSITE" id="PS51782"/>
    </source>
</evidence>
<evidence type="ECO:0000256" key="10">
    <source>
        <dbReference type="ARBA" id="ARBA00023277"/>
    </source>
</evidence>
<dbReference type="InterPro" id="IPR018392">
    <property type="entry name" value="LysM"/>
</dbReference>
<keyword evidence="5" id="KW-0964">Secreted</keyword>
<dbReference type="SMART" id="SM00636">
    <property type="entry name" value="Glyco_18"/>
    <property type="match status" value="1"/>
</dbReference>
<dbReference type="InterPro" id="IPR001002">
    <property type="entry name" value="Chitin-bd_1"/>
</dbReference>
<dbReference type="PANTHER" id="PTHR47700:SF2">
    <property type="entry name" value="CHITINASE"/>
    <property type="match status" value="1"/>
</dbReference>
<dbReference type="CDD" id="cd00035">
    <property type="entry name" value="ChtBD1"/>
    <property type="match status" value="1"/>
</dbReference>
<evidence type="ECO:0000256" key="15">
    <source>
        <dbReference type="RuleBase" id="RU000489"/>
    </source>
</evidence>
<feature type="domain" description="LysM" evidence="19">
    <location>
        <begin position="374"/>
        <end position="423"/>
    </location>
</feature>
<comment type="similarity">
    <text evidence="3">Belongs to the glycosyl hydrolase 18 family. Chitinase class V subfamily.</text>
</comment>
<dbReference type="InterPro" id="IPR017853">
    <property type="entry name" value="GH"/>
</dbReference>
<evidence type="ECO:0000256" key="17">
    <source>
        <dbReference type="SAM" id="SignalP"/>
    </source>
</evidence>
<sequence length="1348" mass="144005">MRSSTLSAVAWAALAAQSIPAQAASTFFSDLHPCPAACDGKPDSWAVYSSVSRLDTCPGPMLADFNVFNLIDDDGAVVRIRACNAGSDTKVNALIANDKTNTHNIGGPDGKDVVNGTEPQPHHTLKSTSKRASLDTAGSCASSSKSKVSFELATSGDHSSLDAKPVLGAVEKYLADSANCDEVILFGYGSGIAVGIHSGKSIDNKAIPSIVEALEGQLDSLGQSTVLQLCSKDRTVDNIFGIAIDMTGDLASVQKSIRSWSNATCIDTSSKSSHSLDLEILEVPLPGAVANVTKTVVKASEKLQARADCRTITVVSGDGCGSLASKCGISAQDFTTFNPSSTLCSTLAVGQSVCCSAGTLPDKRPKPNADGTCATYTVQNNDYCALIAASYGLTATDLETFNDKVTWGWFGCQKLLVGQKICLSTGSPPLPAPVANAVCGPTVPGTVQPPQGKNITDLNPCPLNTCCNIWGQCGITPDYCTDEKGPKGNPGTAPDNKNGCISNCGTAITNNADPPSRYLAVGYYEAFNWERNCLNMRISTAGDLAYTHMHWAFATINPDFSIGIDDPGNQWEDFKKITPRKILSFGGWGYSTSPATYDMLRQAVSPANRDVFIANIIKFVADNGLDGVDFDWEYPGAPDIPGIPAGPASDGPNYLAFLQALRPKLNSLKTISICAPASFWYLKAFPIADMANQLDYIVYLTYDLHGQWDYGSPWAQDGCMEGNCLRSHVNLTETGYALAMITKAGVKANKITVGISSYGRSFGMADPSCTGPLCRFDGTVSNGAGAGSTAEPGRCTNTAGYISNAELNEKLILGESAHTWYDKDSDSNLMVYDGNNWVAYMDKDTRQSRTDYYQSLNFAGTIDWAVDLLTFTADDGQPGGDEGEDGAEGTPTICDGTYNTLDDVANDANIPSVCVNYYTIQVLKKMYEQAMVDYQTILKDDYSDKFNTYSHAVADHVDESMRDFIFQNGNKYFTCEVGELSVCCDNCNTYPGSCPYCFKGTCTQTCTDDGAGICVKKRDLLARSPMPEDEFSGASLHPLRSIPNTLRVRTTEPIIKWVRAAEPCPPDYSKHGYGYIPDTGITDSSVWWTLVQTDNFYADLLDNTGVPKEKTKIAQTSTRVENCTPGHGTPKPDDTDSCGYLGYDYNIPVPDHYTASDVANPQDIVAQAQSASGGLGQAIQDALDTIDALSYGCADEDLVDAIGLPIFMIQEAVYQMSQVVKVADEITEAQRKALILAFVGAILFLLPVIGEALGSVAELADIAAIVSAIGEIGNVAFDVYSIVDDPKNSLFSIFSLILAPLALLDVAQVAKAANFRRGLSTDDVTKLGPRVGESLGKIEKIKPNVCKL</sequence>
<dbReference type="Proteomes" id="UP000827724">
    <property type="component" value="Unassembled WGS sequence"/>
</dbReference>
<dbReference type="Pfam" id="PF00704">
    <property type="entry name" value="Glyco_hydro_18"/>
    <property type="match status" value="1"/>
</dbReference>
<proteinExistence type="inferred from homology"/>
<evidence type="ECO:0000313" key="22">
    <source>
        <dbReference type="Proteomes" id="UP000827724"/>
    </source>
</evidence>
<dbReference type="OrthoDB" id="73875at2759"/>
<protein>
    <recommendedName>
        <fullName evidence="4">chitinase</fullName>
        <ecNumber evidence="4">3.2.1.14</ecNumber>
    </recommendedName>
</protein>
<dbReference type="GO" id="GO:0008843">
    <property type="term" value="F:endochitinase activity"/>
    <property type="evidence" value="ECO:0007669"/>
    <property type="project" value="UniProtKB-EC"/>
</dbReference>
<dbReference type="EC" id="3.2.1.14" evidence="4"/>
<feature type="region of interest" description="Disordered" evidence="16">
    <location>
        <begin position="1111"/>
        <end position="1131"/>
    </location>
</feature>
<evidence type="ECO:0000256" key="11">
    <source>
        <dbReference type="ARBA" id="ARBA00023295"/>
    </source>
</evidence>
<evidence type="ECO:0000256" key="3">
    <source>
        <dbReference type="ARBA" id="ARBA00008682"/>
    </source>
</evidence>
<dbReference type="CDD" id="cd00118">
    <property type="entry name" value="LysM"/>
    <property type="match status" value="1"/>
</dbReference>
<keyword evidence="8" id="KW-0146">Chitin degradation</keyword>
<feature type="disulfide bond" evidence="14">
    <location>
        <begin position="461"/>
        <end position="473"/>
    </location>
</feature>
<dbReference type="InterPro" id="IPR029070">
    <property type="entry name" value="Chitinase_insertion_sf"/>
</dbReference>
<keyword evidence="6 14" id="KW-0147">Chitin-binding</keyword>
<keyword evidence="12" id="KW-0624">Polysaccharide degradation</keyword>
<keyword evidence="17" id="KW-0732">Signal</keyword>
<dbReference type="SUPFAM" id="SSF54106">
    <property type="entry name" value="LysM domain"/>
    <property type="match status" value="2"/>
</dbReference>
<dbReference type="InterPro" id="IPR011583">
    <property type="entry name" value="Chitinase_II/V-like_cat"/>
</dbReference>
<dbReference type="PROSITE" id="PS51782">
    <property type="entry name" value="LYSM"/>
    <property type="match status" value="2"/>
</dbReference>
<evidence type="ECO:0000256" key="2">
    <source>
        <dbReference type="ARBA" id="ARBA00004613"/>
    </source>
</evidence>
<dbReference type="EMBL" id="JAIWOZ010000004">
    <property type="protein sequence ID" value="KAH6605499.1"/>
    <property type="molecule type" value="Genomic_DNA"/>
</dbReference>
<keyword evidence="14" id="KW-1015">Disulfide bond</keyword>
<comment type="caution">
    <text evidence="21">The sequence shown here is derived from an EMBL/GenBank/DDBJ whole genome shotgun (WGS) entry which is preliminary data.</text>
</comment>
<dbReference type="GO" id="GO:0008061">
    <property type="term" value="F:chitin binding"/>
    <property type="evidence" value="ECO:0007669"/>
    <property type="project" value="UniProtKB-UniRule"/>
</dbReference>
<reference evidence="21" key="1">
    <citation type="submission" date="2021-08" db="EMBL/GenBank/DDBJ databases">
        <title>Chromosome-Level Trichoderma cornu-damae using Hi-C Data.</title>
        <authorList>
            <person name="Kim C.S."/>
        </authorList>
    </citation>
    <scope>NUCLEOTIDE SEQUENCE</scope>
    <source>
        <strain evidence="21">KA19-0412C</strain>
    </source>
</reference>
<keyword evidence="22" id="KW-1185">Reference proteome</keyword>
<dbReference type="PROSITE" id="PS01095">
    <property type="entry name" value="GH18_1"/>
    <property type="match status" value="1"/>
</dbReference>
<feature type="domain" description="Chitin-binding type-1" evidence="18">
    <location>
        <begin position="436"/>
        <end position="506"/>
    </location>
</feature>
<dbReference type="SUPFAM" id="SSF54556">
    <property type="entry name" value="Chitinase insertion domain"/>
    <property type="match status" value="1"/>
</dbReference>
<organism evidence="21 22">
    <name type="scientific">Trichoderma cornu-damae</name>
    <dbReference type="NCBI Taxonomy" id="654480"/>
    <lineage>
        <taxon>Eukaryota</taxon>
        <taxon>Fungi</taxon>
        <taxon>Dikarya</taxon>
        <taxon>Ascomycota</taxon>
        <taxon>Pezizomycotina</taxon>
        <taxon>Sordariomycetes</taxon>
        <taxon>Hypocreomycetidae</taxon>
        <taxon>Hypocreales</taxon>
        <taxon>Hypocreaceae</taxon>
        <taxon>Trichoderma</taxon>
    </lineage>
</organism>
<dbReference type="GO" id="GO:0005576">
    <property type="term" value="C:extracellular region"/>
    <property type="evidence" value="ECO:0007669"/>
    <property type="project" value="UniProtKB-SubCell"/>
</dbReference>
<evidence type="ECO:0000256" key="12">
    <source>
        <dbReference type="ARBA" id="ARBA00023326"/>
    </source>
</evidence>
<dbReference type="Pfam" id="PF01476">
    <property type="entry name" value="LysM"/>
    <property type="match status" value="2"/>
</dbReference>
<evidence type="ECO:0000256" key="16">
    <source>
        <dbReference type="SAM" id="MobiDB-lite"/>
    </source>
</evidence>
<evidence type="ECO:0000256" key="6">
    <source>
        <dbReference type="ARBA" id="ARBA00022669"/>
    </source>
</evidence>
<evidence type="ECO:0000256" key="13">
    <source>
        <dbReference type="ARBA" id="ARBA00044955"/>
    </source>
</evidence>
<keyword evidence="7 15" id="KW-0378">Hydrolase</keyword>
<dbReference type="Gene3D" id="3.10.50.10">
    <property type="match status" value="1"/>
</dbReference>
<dbReference type="GO" id="GO:0006032">
    <property type="term" value="P:chitin catabolic process"/>
    <property type="evidence" value="ECO:0007669"/>
    <property type="project" value="UniProtKB-KW"/>
</dbReference>
<accession>A0A9P8TVQ5</accession>
<evidence type="ECO:0000256" key="1">
    <source>
        <dbReference type="ARBA" id="ARBA00000822"/>
    </source>
</evidence>
<feature type="domain" description="LysM" evidence="19">
    <location>
        <begin position="310"/>
        <end position="355"/>
    </location>
</feature>
<comment type="caution">
    <text evidence="14">Lacks conserved residue(s) required for the propagation of feature annotation.</text>
</comment>
<dbReference type="PANTHER" id="PTHR47700">
    <property type="entry name" value="V CHITINASE, PUTATIVE (AFU_ORTHOLOGUE AFUA_6G13720)-RELATED"/>
    <property type="match status" value="1"/>
</dbReference>
<evidence type="ECO:0000256" key="14">
    <source>
        <dbReference type="PROSITE-ProRule" id="PRU00261"/>
    </source>
</evidence>
<feature type="region of interest" description="Disordered" evidence="16">
    <location>
        <begin position="102"/>
        <end position="141"/>
    </location>
</feature>
<dbReference type="SMART" id="SM00257">
    <property type="entry name" value="LysM"/>
    <property type="match status" value="2"/>
</dbReference>
<feature type="disulfide bond" evidence="14">
    <location>
        <begin position="500"/>
        <end position="504"/>
    </location>
</feature>
<comment type="catalytic activity">
    <reaction evidence="1">
        <text>Random endo-hydrolysis of N-acetyl-beta-D-glucosaminide (1-&gt;4)-beta-linkages in chitin and chitodextrins.</text>
        <dbReference type="EC" id="3.2.1.14"/>
    </reaction>
</comment>
<gene>
    <name evidence="21" type="ORF">Trco_004652</name>
</gene>
<evidence type="ECO:0000259" key="18">
    <source>
        <dbReference type="PROSITE" id="PS50941"/>
    </source>
</evidence>
<dbReference type="InterPro" id="IPR001579">
    <property type="entry name" value="Glyco_hydro_18_chit_AS"/>
</dbReference>
<feature type="domain" description="GH18" evidence="20">
    <location>
        <begin position="518"/>
        <end position="880"/>
    </location>
</feature>
<evidence type="ECO:0000259" key="20">
    <source>
        <dbReference type="PROSITE" id="PS51910"/>
    </source>
</evidence>
<dbReference type="InterPro" id="IPR036861">
    <property type="entry name" value="Endochitinase-like_sf"/>
</dbReference>
<evidence type="ECO:0000256" key="7">
    <source>
        <dbReference type="ARBA" id="ARBA00022801"/>
    </source>
</evidence>
<feature type="chain" id="PRO_5040262703" description="chitinase" evidence="17">
    <location>
        <begin position="24"/>
        <end position="1348"/>
    </location>
</feature>
<name>A0A9P8TVQ5_9HYPO</name>
<evidence type="ECO:0000313" key="21">
    <source>
        <dbReference type="EMBL" id="KAH6605499.1"/>
    </source>
</evidence>
<dbReference type="InterPro" id="IPR001223">
    <property type="entry name" value="Glyco_hydro18_cat"/>
</dbReference>
<dbReference type="Gene3D" id="3.20.20.80">
    <property type="entry name" value="Glycosidases"/>
    <property type="match status" value="1"/>
</dbReference>
<comment type="similarity">
    <text evidence="13">Belongs to the secreted LysM effector family.</text>
</comment>
<feature type="disulfide bond" evidence="14">
    <location>
        <begin position="466"/>
        <end position="480"/>
    </location>
</feature>
<dbReference type="Gene3D" id="3.10.350.10">
    <property type="entry name" value="LysM domain"/>
    <property type="match status" value="2"/>
</dbReference>
<dbReference type="CDD" id="cd02878">
    <property type="entry name" value="GH18_zymocin_alpha"/>
    <property type="match status" value="1"/>
</dbReference>
<comment type="subcellular location">
    <subcellularLocation>
        <location evidence="2">Secreted</location>
    </subcellularLocation>
</comment>
<dbReference type="PROSITE" id="PS50941">
    <property type="entry name" value="CHIT_BIND_I_2"/>
    <property type="match status" value="1"/>
</dbReference>
<evidence type="ECO:0000256" key="5">
    <source>
        <dbReference type="ARBA" id="ARBA00022525"/>
    </source>
</evidence>
<evidence type="ECO:0000256" key="9">
    <source>
        <dbReference type="ARBA" id="ARBA00023026"/>
    </source>
</evidence>